<comment type="caution">
    <text evidence="3">The sequence shown here is derived from an EMBL/GenBank/DDBJ whole genome shotgun (WGS) entry which is preliminary data.</text>
</comment>
<organism evidence="3 4">
    <name type="scientific">Streptomyces sulfonofaciens</name>
    <dbReference type="NCBI Taxonomy" id="68272"/>
    <lineage>
        <taxon>Bacteria</taxon>
        <taxon>Bacillati</taxon>
        <taxon>Actinomycetota</taxon>
        <taxon>Actinomycetes</taxon>
        <taxon>Kitasatosporales</taxon>
        <taxon>Streptomycetaceae</taxon>
        <taxon>Streptomyces</taxon>
    </lineage>
</organism>
<dbReference type="RefSeq" id="WP_229924613.1">
    <property type="nucleotide sequence ID" value="NZ_BNCD01000006.1"/>
</dbReference>
<dbReference type="Gene3D" id="3.30.565.10">
    <property type="entry name" value="Histidine kinase-like ATPase, C-terminal domain"/>
    <property type="match status" value="1"/>
</dbReference>
<dbReference type="InterPro" id="IPR003594">
    <property type="entry name" value="HATPase_dom"/>
</dbReference>
<accession>A0A919G598</accession>
<dbReference type="SUPFAM" id="SSF81606">
    <property type="entry name" value="PP2C-like"/>
    <property type="match status" value="1"/>
</dbReference>
<dbReference type="InterPro" id="IPR001932">
    <property type="entry name" value="PPM-type_phosphatase-like_dom"/>
</dbReference>
<dbReference type="EMBL" id="BNCD01000006">
    <property type="protein sequence ID" value="GHH77899.1"/>
    <property type="molecule type" value="Genomic_DNA"/>
</dbReference>
<keyword evidence="4" id="KW-1185">Reference proteome</keyword>
<dbReference type="SUPFAM" id="SSF55874">
    <property type="entry name" value="ATPase domain of HSP90 chaperone/DNA topoisomerase II/histidine kinase"/>
    <property type="match status" value="1"/>
</dbReference>
<keyword evidence="1" id="KW-0378">Hydrolase</keyword>
<dbReference type="InterPro" id="IPR036890">
    <property type="entry name" value="HATPase_C_sf"/>
</dbReference>
<feature type="domain" description="PPM-type phosphatase" evidence="2">
    <location>
        <begin position="372"/>
        <end position="581"/>
    </location>
</feature>
<reference evidence="3" key="1">
    <citation type="journal article" date="2014" name="Int. J. Syst. Evol. Microbiol.">
        <title>Complete genome sequence of Corynebacterium casei LMG S-19264T (=DSM 44701T), isolated from a smear-ripened cheese.</title>
        <authorList>
            <consortium name="US DOE Joint Genome Institute (JGI-PGF)"/>
            <person name="Walter F."/>
            <person name="Albersmeier A."/>
            <person name="Kalinowski J."/>
            <person name="Ruckert C."/>
        </authorList>
    </citation>
    <scope>NUCLEOTIDE SEQUENCE</scope>
    <source>
        <strain evidence="3">JCM 5069</strain>
    </source>
</reference>
<name>A0A919G598_9ACTN</name>
<dbReference type="CDD" id="cd16936">
    <property type="entry name" value="HATPase_RsbW-like"/>
    <property type="match status" value="1"/>
</dbReference>
<dbReference type="GO" id="GO:0016791">
    <property type="term" value="F:phosphatase activity"/>
    <property type="evidence" value="ECO:0007669"/>
    <property type="project" value="TreeGrafter"/>
</dbReference>
<dbReference type="AlphaFoldDB" id="A0A919G598"/>
<dbReference type="Proteomes" id="UP000603708">
    <property type="component" value="Unassembled WGS sequence"/>
</dbReference>
<dbReference type="Gene3D" id="3.30.450.40">
    <property type="match status" value="1"/>
</dbReference>
<dbReference type="Gene3D" id="3.60.40.10">
    <property type="entry name" value="PPM-type phosphatase domain"/>
    <property type="match status" value="1"/>
</dbReference>
<dbReference type="Pfam" id="PF07228">
    <property type="entry name" value="SpoIIE"/>
    <property type="match status" value="1"/>
</dbReference>
<proteinExistence type="predicted"/>
<evidence type="ECO:0000313" key="3">
    <source>
        <dbReference type="EMBL" id="GHH77899.1"/>
    </source>
</evidence>
<dbReference type="PANTHER" id="PTHR43156:SF2">
    <property type="entry name" value="STAGE II SPORULATION PROTEIN E"/>
    <property type="match status" value="1"/>
</dbReference>
<reference evidence="3" key="2">
    <citation type="submission" date="2020-09" db="EMBL/GenBank/DDBJ databases">
        <authorList>
            <person name="Sun Q."/>
            <person name="Ohkuma M."/>
        </authorList>
    </citation>
    <scope>NUCLEOTIDE SEQUENCE</scope>
    <source>
        <strain evidence="3">JCM 5069</strain>
    </source>
</reference>
<evidence type="ECO:0000256" key="1">
    <source>
        <dbReference type="ARBA" id="ARBA00022801"/>
    </source>
</evidence>
<evidence type="ECO:0000259" key="2">
    <source>
        <dbReference type="SMART" id="SM00331"/>
    </source>
</evidence>
<protein>
    <recommendedName>
        <fullName evidence="2">PPM-type phosphatase domain-containing protein</fullName>
    </recommendedName>
</protein>
<gene>
    <name evidence="3" type="ORF">GCM10018793_27110</name>
</gene>
<dbReference type="PANTHER" id="PTHR43156">
    <property type="entry name" value="STAGE II SPORULATION PROTEIN E-RELATED"/>
    <property type="match status" value="1"/>
</dbReference>
<dbReference type="SUPFAM" id="SSF55781">
    <property type="entry name" value="GAF domain-like"/>
    <property type="match status" value="1"/>
</dbReference>
<dbReference type="InterPro" id="IPR036457">
    <property type="entry name" value="PPM-type-like_dom_sf"/>
</dbReference>
<sequence>MGLSIPLESAEVASTLSERDRALAEVGLRTLRELDAIGVAVYLPAPHAPVVRAGLVAVTPMGIGLLEKIPAAEDVYPSARAYRSGKVVRGTARDLVGQDPGILSFSPFYYAISAAPLISGEAKTYGTLSAYWPHGCTISDDSAEYLREEAGGLAARLSALDREGVSLVPPDVPLVIAGETRTGGSDRYAPLLFHLNKLAILLNKATSPEEAADLAIQRIVHGFAASAAAVSLTSGDRLVVLDAEGCSSEYLKSLNGASIAAALPESEAITHRRPYSYERTDPRTRDRLRGEEERGQCFWEVLPLAVGEYTIGAVSIGFDARRQEVGEHTLIALSSMLADALERTRWHEAQHALARQLQETLLPRTLPQLPSVLSVSRYRPATGGIELGGDWYDLFDLPGGGVGVVIGDVEGHNTQAAVVMGQLRSAVRAYAAEGHGPAAVLTRANRLLCDLRSGLLATCCCLWLAPDTGRARISTAGHPVPLVRSGDGEFRTYKPDAGVPLGVDAGFEFTASEMSLDTGTLLAFYTDGVTGQGHELATDELESAIQATGSELESLADRLISEPDTHSARRSDDAALLLVRYEGSPLRHMHNLRQLHLYRGDFRGANKARKLLRVWLEGWELAAVADEAELLMSEVVTNGLVHGGSDVSVYVRKYDRCIRVEVRDSDPRPARQRFRSAESDQAEGGRGLLIVSALASVWGNSPSGRGKTVWFELPTP</sequence>
<dbReference type="InterPro" id="IPR029016">
    <property type="entry name" value="GAF-like_dom_sf"/>
</dbReference>
<evidence type="ECO:0000313" key="4">
    <source>
        <dbReference type="Proteomes" id="UP000603708"/>
    </source>
</evidence>
<dbReference type="InterPro" id="IPR052016">
    <property type="entry name" value="Bact_Sigma-Reg"/>
</dbReference>
<dbReference type="SMART" id="SM00331">
    <property type="entry name" value="PP2C_SIG"/>
    <property type="match status" value="1"/>
</dbReference>
<dbReference type="Pfam" id="PF13581">
    <property type="entry name" value="HATPase_c_2"/>
    <property type="match status" value="1"/>
</dbReference>